<protein>
    <submittedName>
        <fullName evidence="12">Conserved hypothetical secreted protein</fullName>
    </submittedName>
</protein>
<evidence type="ECO:0000256" key="5">
    <source>
        <dbReference type="ARBA" id="ARBA00022764"/>
    </source>
</evidence>
<dbReference type="PATRIC" id="fig|1261556.5.peg.2791"/>
<accession>A0A1C3TQA1</accession>
<evidence type="ECO:0000256" key="8">
    <source>
        <dbReference type="PIRSR" id="PIRSR000294-1"/>
    </source>
</evidence>
<sequence length="314" mass="34120">MIRRARTAFLRNILTVLSACASPAAMTAQSERASNEPIHPLPAPTGLDPARVALGARLFRAPRLSGDGRLSWQSCHDIASNGAGHRALNEVDGRPPPVFNTPTVFNATLSFRLNRGGKLRTLHEQALASLQNPREMRADVATLVRRLRGDAGSVRDFERAYRRPPDRVTLLDAIASDERALTTPGSRFDRWLQGDDDALTAQELRGYRSCTSVGCIACHQGRGVGGNLFQRSGVFSPAARHSVARLRVPSLRNVAATAPYFHDGSAPTLECAIDAMARAQLAVVLRREEIADIAAFLRALTGNHDGHPVTDRTR</sequence>
<feature type="binding site" description="covalent" evidence="8">
    <location>
        <position position="75"/>
    </location>
    <ligand>
        <name>heme c</name>
        <dbReference type="ChEBI" id="CHEBI:61717"/>
        <label>1</label>
    </ligand>
</feature>
<reference evidence="13" key="1">
    <citation type="submission" date="2016-07" db="EMBL/GenBank/DDBJ databases">
        <authorList>
            <person name="Jaenicke Sebastian"/>
        </authorList>
    </citation>
    <scope>NUCLEOTIDE SEQUENCE [LARGE SCALE GENOMIC DNA]</scope>
</reference>
<name>A0A1C3TQA1_XANCT</name>
<evidence type="ECO:0000313" key="12">
    <source>
        <dbReference type="EMBL" id="SCB05401.1"/>
    </source>
</evidence>
<dbReference type="SUPFAM" id="SSF46626">
    <property type="entry name" value="Cytochrome c"/>
    <property type="match status" value="2"/>
</dbReference>
<dbReference type="GO" id="GO:0004130">
    <property type="term" value="F:cytochrome-c peroxidase activity"/>
    <property type="evidence" value="ECO:0007669"/>
    <property type="project" value="TreeGrafter"/>
</dbReference>
<dbReference type="InterPro" id="IPR036909">
    <property type="entry name" value="Cyt_c-like_dom_sf"/>
</dbReference>
<dbReference type="EMBL" id="LT604072">
    <property type="protein sequence ID" value="SCB05401.1"/>
    <property type="molecule type" value="Genomic_DNA"/>
</dbReference>
<evidence type="ECO:0000256" key="1">
    <source>
        <dbReference type="ARBA" id="ARBA00004418"/>
    </source>
</evidence>
<keyword evidence="7 9" id="KW-0408">Iron</keyword>
<dbReference type="InterPro" id="IPR004852">
    <property type="entry name" value="Di-haem_cyt_c_peroxidsae"/>
</dbReference>
<dbReference type="AlphaFoldDB" id="A0A1C3TQA1"/>
<dbReference type="InterPro" id="IPR051395">
    <property type="entry name" value="Cytochrome_c_Peroxidase/MauG"/>
</dbReference>
<feature type="binding site" description="axial binding residue" evidence="9">
    <location>
        <position position="219"/>
    </location>
    <ligand>
        <name>heme c</name>
        <dbReference type="ChEBI" id="CHEBI:61717"/>
        <label>2</label>
    </ligand>
    <ligandPart>
        <name>Fe</name>
        <dbReference type="ChEBI" id="CHEBI:18248"/>
    </ligandPart>
</feature>
<evidence type="ECO:0000313" key="13">
    <source>
        <dbReference type="Proteomes" id="UP000093071"/>
    </source>
</evidence>
<keyword evidence="3 9" id="KW-0479">Metal-binding</keyword>
<evidence type="ECO:0000256" key="7">
    <source>
        <dbReference type="ARBA" id="ARBA00023004"/>
    </source>
</evidence>
<evidence type="ECO:0000259" key="11">
    <source>
        <dbReference type="PROSITE" id="PS51007"/>
    </source>
</evidence>
<keyword evidence="4 10" id="KW-0732">Signal</keyword>
<feature type="binding site" description="axial binding residue" evidence="9">
    <location>
        <position position="76"/>
    </location>
    <ligand>
        <name>heme c</name>
        <dbReference type="ChEBI" id="CHEBI:61717"/>
        <label>1</label>
    </ligand>
    <ligandPart>
        <name>Fe</name>
        <dbReference type="ChEBI" id="CHEBI:18248"/>
    </ligandPart>
</feature>
<gene>
    <name evidence="12" type="ORF">BN444_00934</name>
</gene>
<dbReference type="Pfam" id="PF21419">
    <property type="entry name" value="RoxA-like_Cyt-c"/>
    <property type="match status" value="1"/>
</dbReference>
<dbReference type="InterPro" id="IPR009056">
    <property type="entry name" value="Cyt_c-like_dom"/>
</dbReference>
<dbReference type="Gene3D" id="1.10.760.10">
    <property type="entry name" value="Cytochrome c-like domain"/>
    <property type="match status" value="2"/>
</dbReference>
<keyword evidence="5" id="KW-0574">Periplasm</keyword>
<keyword evidence="6" id="KW-0560">Oxidoreductase</keyword>
<dbReference type="PIRSF" id="PIRSF000294">
    <property type="entry name" value="Cytochrome-c_peroxidase"/>
    <property type="match status" value="1"/>
</dbReference>
<dbReference type="PANTHER" id="PTHR30600:SF7">
    <property type="entry name" value="CYTOCHROME C PEROXIDASE-RELATED"/>
    <property type="match status" value="1"/>
</dbReference>
<evidence type="ECO:0000256" key="3">
    <source>
        <dbReference type="ARBA" id="ARBA00022723"/>
    </source>
</evidence>
<feature type="signal peptide" evidence="10">
    <location>
        <begin position="1"/>
        <end position="21"/>
    </location>
</feature>
<dbReference type="PROSITE" id="PS51007">
    <property type="entry name" value="CYTC"/>
    <property type="match status" value="1"/>
</dbReference>
<feature type="chain" id="PRO_5008682204" evidence="10">
    <location>
        <begin position="22"/>
        <end position="314"/>
    </location>
</feature>
<evidence type="ECO:0000256" key="9">
    <source>
        <dbReference type="PIRSR" id="PIRSR000294-2"/>
    </source>
</evidence>
<dbReference type="GO" id="GO:0046872">
    <property type="term" value="F:metal ion binding"/>
    <property type="evidence" value="ECO:0007669"/>
    <property type="project" value="UniProtKB-KW"/>
</dbReference>
<comment type="PTM">
    <text evidence="8">Binds 2 heme groups per subunit.</text>
</comment>
<evidence type="ECO:0000256" key="6">
    <source>
        <dbReference type="ARBA" id="ARBA00023002"/>
    </source>
</evidence>
<dbReference type="GO" id="GO:0020037">
    <property type="term" value="F:heme binding"/>
    <property type="evidence" value="ECO:0007669"/>
    <property type="project" value="InterPro"/>
</dbReference>
<dbReference type="InterPro" id="IPR026259">
    <property type="entry name" value="MauG/Cytc_peroxidase"/>
</dbReference>
<dbReference type="GO" id="GO:0009055">
    <property type="term" value="F:electron transfer activity"/>
    <property type="evidence" value="ECO:0007669"/>
    <property type="project" value="InterPro"/>
</dbReference>
<comment type="subcellular location">
    <subcellularLocation>
        <location evidence="1">Periplasm</location>
    </subcellularLocation>
</comment>
<dbReference type="Pfam" id="PF03150">
    <property type="entry name" value="CCP_MauG"/>
    <property type="match status" value="1"/>
</dbReference>
<proteinExistence type="predicted"/>
<comment type="cofactor">
    <cofactor evidence="8">
        <name>heme</name>
        <dbReference type="ChEBI" id="CHEBI:30413"/>
    </cofactor>
    <text evidence="8">Binds 2 heme groups.</text>
</comment>
<dbReference type="PANTHER" id="PTHR30600">
    <property type="entry name" value="CYTOCHROME C PEROXIDASE-RELATED"/>
    <property type="match status" value="1"/>
</dbReference>
<organism evidence="12 13">
    <name type="scientific">Xanthomonas translucens pv. translucens DSM 18974</name>
    <dbReference type="NCBI Taxonomy" id="1261556"/>
    <lineage>
        <taxon>Bacteria</taxon>
        <taxon>Pseudomonadati</taxon>
        <taxon>Pseudomonadota</taxon>
        <taxon>Gammaproteobacteria</taxon>
        <taxon>Lysobacterales</taxon>
        <taxon>Lysobacteraceae</taxon>
        <taxon>Xanthomonas</taxon>
        <taxon>Xanthomonas translucens group</taxon>
    </lineage>
</organism>
<feature type="binding site" description="covalent" evidence="8">
    <location>
        <position position="218"/>
    </location>
    <ligand>
        <name>heme c</name>
        <dbReference type="ChEBI" id="CHEBI:61717"/>
        <label>2</label>
    </ligand>
</feature>
<feature type="binding site" description="axial binding residue" evidence="9">
    <location>
        <position position="276"/>
    </location>
    <ligand>
        <name>heme c</name>
        <dbReference type="ChEBI" id="CHEBI:61717"/>
        <label>2</label>
    </ligand>
    <ligandPart>
        <name>Fe</name>
        <dbReference type="ChEBI" id="CHEBI:18248"/>
    </ligandPart>
</feature>
<feature type="domain" description="Cytochrome c" evidence="11">
    <location>
        <begin position="196"/>
        <end position="301"/>
    </location>
</feature>
<dbReference type="Proteomes" id="UP000093071">
    <property type="component" value="Chromosome I"/>
</dbReference>
<evidence type="ECO:0000256" key="10">
    <source>
        <dbReference type="SAM" id="SignalP"/>
    </source>
</evidence>
<evidence type="ECO:0000256" key="2">
    <source>
        <dbReference type="ARBA" id="ARBA00022617"/>
    </source>
</evidence>
<evidence type="ECO:0000256" key="4">
    <source>
        <dbReference type="ARBA" id="ARBA00022729"/>
    </source>
</evidence>
<feature type="binding site" description="covalent" evidence="8">
    <location>
        <position position="215"/>
    </location>
    <ligand>
        <name>heme c</name>
        <dbReference type="ChEBI" id="CHEBI:61717"/>
        <label>2</label>
    </ligand>
</feature>
<dbReference type="GO" id="GO:0042597">
    <property type="term" value="C:periplasmic space"/>
    <property type="evidence" value="ECO:0007669"/>
    <property type="project" value="UniProtKB-SubCell"/>
</dbReference>
<keyword evidence="2 8" id="KW-0349">Heme</keyword>